<gene>
    <name evidence="7" type="ORF">GcLGCM259_0320</name>
</gene>
<evidence type="ECO:0000313" key="8">
    <source>
        <dbReference type="Proteomes" id="UP000307000"/>
    </source>
</evidence>
<feature type="transmembrane region" description="Helical" evidence="5">
    <location>
        <begin position="84"/>
        <end position="102"/>
    </location>
</feature>
<feature type="transmembrane region" description="Helical" evidence="5">
    <location>
        <begin position="61"/>
        <end position="78"/>
    </location>
</feature>
<dbReference type="Pfam" id="PF13515">
    <property type="entry name" value="FUSC_2"/>
    <property type="match status" value="1"/>
</dbReference>
<dbReference type="GO" id="GO:0016020">
    <property type="term" value="C:membrane"/>
    <property type="evidence" value="ECO:0007669"/>
    <property type="project" value="UniProtKB-SubCell"/>
</dbReference>
<keyword evidence="4 5" id="KW-0472">Membrane</keyword>
<evidence type="ECO:0000256" key="5">
    <source>
        <dbReference type="SAM" id="Phobius"/>
    </source>
</evidence>
<evidence type="ECO:0000256" key="1">
    <source>
        <dbReference type="ARBA" id="ARBA00004141"/>
    </source>
</evidence>
<keyword evidence="3 5" id="KW-1133">Transmembrane helix</keyword>
<feature type="transmembrane region" description="Helical" evidence="5">
    <location>
        <begin position="366"/>
        <end position="388"/>
    </location>
</feature>
<dbReference type="AlphaFoldDB" id="A0A5B7WQ84"/>
<feature type="transmembrane region" description="Helical" evidence="5">
    <location>
        <begin position="169"/>
        <end position="186"/>
    </location>
</feature>
<evidence type="ECO:0000256" key="2">
    <source>
        <dbReference type="ARBA" id="ARBA00022692"/>
    </source>
</evidence>
<dbReference type="KEGG" id="gcr:GcLGCM259_0320"/>
<protein>
    <recommendedName>
        <fullName evidence="6">Integral membrane bound transporter domain-containing protein</fullName>
    </recommendedName>
</protein>
<keyword evidence="8" id="KW-1185">Reference proteome</keyword>
<evidence type="ECO:0000256" key="4">
    <source>
        <dbReference type="ARBA" id="ARBA00023136"/>
    </source>
</evidence>
<sequence length="395" mass="42104">MRGAADKNGQRKAAGRRKAVGPWAQVVSLGKGGSVGLEQPGLRGALKSLVTLGPARNDHWIGLRTALGIFLPLLVLMLVDRLDLMVFVVFGAFTGVYGRVDGYWNRLRMQVRSGLLFFAVITLALAASTWWVAHDDPELKSWQIVGATTLVAGICSVLAGLLRLRPAGSLFHIFAFAAIASIPHPVPFADALIATGATMALAVGIGAAGAVGQWANVWQRTKLPPLSDNVKKAIWWEGLFHILTAGAAGALANIVGSQLAAGHNYWAMVAAVVPLAGHTTRLRVRRGIHRVLGTLVGMILMAALILINPPLWVLVGCIGLFQFMTEVLVMRNYFFAQIFVTPLALVGVTLVTGLSTAVMYDRIVETVIGSLVGIIGVLAGSAFGRMLLRRRAEQA</sequence>
<dbReference type="InterPro" id="IPR049453">
    <property type="entry name" value="Memb_transporter_dom"/>
</dbReference>
<dbReference type="EMBL" id="CP034412">
    <property type="protein sequence ID" value="QCY46102.1"/>
    <property type="molecule type" value="Genomic_DNA"/>
</dbReference>
<dbReference type="Proteomes" id="UP000307000">
    <property type="component" value="Chromosome"/>
</dbReference>
<evidence type="ECO:0000256" key="3">
    <source>
        <dbReference type="ARBA" id="ARBA00022989"/>
    </source>
</evidence>
<feature type="transmembrane region" description="Helical" evidence="5">
    <location>
        <begin position="114"/>
        <end position="132"/>
    </location>
</feature>
<feature type="transmembrane region" description="Helical" evidence="5">
    <location>
        <begin position="338"/>
        <end position="360"/>
    </location>
</feature>
<feature type="domain" description="Integral membrane bound transporter" evidence="6">
    <location>
        <begin position="254"/>
        <end position="375"/>
    </location>
</feature>
<feature type="transmembrane region" description="Helical" evidence="5">
    <location>
        <begin position="144"/>
        <end position="162"/>
    </location>
</feature>
<evidence type="ECO:0000313" key="7">
    <source>
        <dbReference type="EMBL" id="QCY46102.1"/>
    </source>
</evidence>
<feature type="transmembrane region" description="Helical" evidence="5">
    <location>
        <begin position="233"/>
        <end position="252"/>
    </location>
</feature>
<accession>A0A5B7WQ84</accession>
<feature type="transmembrane region" description="Helical" evidence="5">
    <location>
        <begin position="192"/>
        <end position="212"/>
    </location>
</feature>
<evidence type="ECO:0000259" key="6">
    <source>
        <dbReference type="Pfam" id="PF13515"/>
    </source>
</evidence>
<reference evidence="7 8" key="1">
    <citation type="submission" date="2018-12" db="EMBL/GenBank/DDBJ databases">
        <title>Complete Genome Sequence of Glutamicibacter creatinolyticus strain LGCM259,isolated from an abscess of a 12-year-old mare in Italy.</title>
        <authorList>
            <person name="Santos R.G."/>
            <person name="Silva A.L."/>
            <person name="Seyffert N."/>
            <person name="Castro T.L.P."/>
            <person name="Attili A.R."/>
            <person name="Rifici C."/>
            <person name="Mazzullo G."/>
            <person name="Brenig B."/>
            <person name="Venanzi F."/>
            <person name="Azevedo V."/>
        </authorList>
    </citation>
    <scope>NUCLEOTIDE SEQUENCE [LARGE SCALE GENOMIC DNA]</scope>
    <source>
        <strain evidence="7 8">LGCM 259</strain>
    </source>
</reference>
<keyword evidence="2 5" id="KW-0812">Transmembrane</keyword>
<comment type="subcellular location">
    <subcellularLocation>
        <location evidence="1">Membrane</location>
        <topology evidence="1">Multi-pass membrane protein</topology>
    </subcellularLocation>
</comment>
<name>A0A5B7WQ84_9MICC</name>
<proteinExistence type="predicted"/>
<organism evidence="7 8">
    <name type="scientific">Glutamicibacter creatinolyticus</name>
    <dbReference type="NCBI Taxonomy" id="162496"/>
    <lineage>
        <taxon>Bacteria</taxon>
        <taxon>Bacillati</taxon>
        <taxon>Actinomycetota</taxon>
        <taxon>Actinomycetes</taxon>
        <taxon>Micrococcales</taxon>
        <taxon>Micrococcaceae</taxon>
        <taxon>Glutamicibacter</taxon>
    </lineage>
</organism>